<dbReference type="Gene3D" id="2.40.30.170">
    <property type="match status" value="1"/>
</dbReference>
<accession>A0ABX6TNK5</accession>
<organism evidence="2 3">
    <name type="scientific">Pedobacter riviphilus</name>
    <dbReference type="NCBI Taxonomy" id="2766984"/>
    <lineage>
        <taxon>Bacteria</taxon>
        <taxon>Pseudomonadati</taxon>
        <taxon>Bacteroidota</taxon>
        <taxon>Sphingobacteriia</taxon>
        <taxon>Sphingobacteriales</taxon>
        <taxon>Sphingobacteriaceae</taxon>
        <taxon>Pedobacter</taxon>
    </lineage>
</organism>
<evidence type="ECO:0000313" key="3">
    <source>
        <dbReference type="Proteomes" id="UP000516439"/>
    </source>
</evidence>
<feature type="coiled-coil region" evidence="1">
    <location>
        <begin position="115"/>
        <end position="153"/>
    </location>
</feature>
<dbReference type="EMBL" id="CP061171">
    <property type="protein sequence ID" value="QNR86440.1"/>
    <property type="molecule type" value="Genomic_DNA"/>
</dbReference>
<proteinExistence type="predicted"/>
<evidence type="ECO:0000256" key="1">
    <source>
        <dbReference type="SAM" id="Coils"/>
    </source>
</evidence>
<gene>
    <name evidence="2" type="ORF">H9N25_08625</name>
</gene>
<protein>
    <submittedName>
        <fullName evidence="2">HlyD family efflux transporter periplasmic adaptor subunit</fullName>
    </submittedName>
</protein>
<evidence type="ECO:0000313" key="2">
    <source>
        <dbReference type="EMBL" id="QNR86440.1"/>
    </source>
</evidence>
<name>A0ABX6TNK5_9SPHI</name>
<reference evidence="2 3" key="1">
    <citation type="submission" date="2020-09" db="EMBL/GenBank/DDBJ databases">
        <title>Pedobacter sp. SW-16 isolated from soil near Yeocheon.</title>
        <authorList>
            <person name="Im H.S."/>
            <person name="Joung Y."/>
            <person name="Lee S.-S."/>
        </authorList>
    </citation>
    <scope>NUCLEOTIDE SEQUENCE [LARGE SCALE GENOMIC DNA]</scope>
    <source>
        <strain evidence="2 3">SW-16</strain>
    </source>
</reference>
<dbReference type="Proteomes" id="UP000516439">
    <property type="component" value="Chromosome"/>
</dbReference>
<sequence>MTETVFASGMLEAGQSYNLAAESDGYLVAVNFEEGTVVHSGNALAVINNLESKFNQQSANSLYIIAKSNTHTGAPTLQQAQNTIEVNRSKMELNLVNLKRYQKLWAGNSVAKVDLDDAELQYKTSKVDYESAMENYRKLQQEAEQEVINTRATKEINDLVSARSLVNAIGEGKVLKVFKKKGDYVKRGDAIALIGNPNTIYAKVNVDEANISKVKEGQAAYIQLNTRKNKIYEARVKEIYPAFDEASQSFICKLEFTDTLDFTIADTQLQSNIVVGVTKDALLIPRNYIDYSGYVQVKGEKNRIKVETKFVSSQWVQVLKGISDNTILITEDLPKNKQTEGKPQ</sequence>
<keyword evidence="1" id="KW-0175">Coiled coil</keyword>
<dbReference type="RefSeq" id="WP_190328618.1">
    <property type="nucleotide sequence ID" value="NZ_CP061171.1"/>
</dbReference>
<dbReference type="PANTHER" id="PTHR30469">
    <property type="entry name" value="MULTIDRUG RESISTANCE PROTEIN MDTA"/>
    <property type="match status" value="1"/>
</dbReference>
<dbReference type="Gene3D" id="2.40.50.100">
    <property type="match status" value="1"/>
</dbReference>
<dbReference type="Gene3D" id="1.10.287.470">
    <property type="entry name" value="Helix hairpin bin"/>
    <property type="match status" value="1"/>
</dbReference>
<keyword evidence="3" id="KW-1185">Reference proteome</keyword>
<dbReference type="SUPFAM" id="SSF111369">
    <property type="entry name" value="HlyD-like secretion proteins"/>
    <property type="match status" value="1"/>
</dbReference>